<dbReference type="InterPro" id="IPR029033">
    <property type="entry name" value="His_PPase_superfam"/>
</dbReference>
<dbReference type="GO" id="GO:0004619">
    <property type="term" value="F:phosphoglycerate mutase activity"/>
    <property type="evidence" value="ECO:0007669"/>
    <property type="project" value="UniProtKB-EC"/>
</dbReference>
<evidence type="ECO:0000256" key="1">
    <source>
        <dbReference type="ARBA" id="ARBA00000380"/>
    </source>
</evidence>
<dbReference type="EMBL" id="HBIO01000502">
    <property type="protein sequence ID" value="CAE0455524.1"/>
    <property type="molecule type" value="Transcribed_RNA"/>
</dbReference>
<dbReference type="InterPro" id="IPR005952">
    <property type="entry name" value="Phosphogly_mut1"/>
</dbReference>
<protein>
    <recommendedName>
        <fullName evidence="8">Phosphoglycerate mutase</fullName>
        <ecNumber evidence="8">5.4.2.11</ecNumber>
    </recommendedName>
</protein>
<proteinExistence type="inferred from homology"/>
<evidence type="ECO:0000256" key="4">
    <source>
        <dbReference type="ARBA" id="ARBA00023235"/>
    </source>
</evidence>
<evidence type="ECO:0000256" key="9">
    <source>
        <dbReference type="SAM" id="Phobius"/>
    </source>
</evidence>
<keyword evidence="3 8" id="KW-0324">Glycolysis</keyword>
<evidence type="ECO:0000256" key="5">
    <source>
        <dbReference type="PIRSR" id="PIRSR613078-1"/>
    </source>
</evidence>
<evidence type="ECO:0000256" key="2">
    <source>
        <dbReference type="ARBA" id="ARBA00006717"/>
    </source>
</evidence>
<feature type="binding site" evidence="6">
    <location>
        <begin position="204"/>
        <end position="205"/>
    </location>
    <ligand>
        <name>substrate</name>
    </ligand>
</feature>
<feature type="site" description="Transition state stabilizer" evidence="7">
    <location>
        <position position="365"/>
    </location>
</feature>
<feature type="binding site" evidence="6">
    <location>
        <begin position="191"/>
        <end position="198"/>
    </location>
    <ligand>
        <name>substrate</name>
    </ligand>
</feature>
<feature type="binding site" evidence="6">
    <location>
        <position position="281"/>
    </location>
    <ligand>
        <name>substrate</name>
    </ligand>
</feature>
<accession>A0A7S3PU93</accession>
<dbReference type="GO" id="GO:0006096">
    <property type="term" value="P:glycolytic process"/>
    <property type="evidence" value="ECO:0007669"/>
    <property type="project" value="UniProtKB-KW"/>
</dbReference>
<dbReference type="SUPFAM" id="SSF53254">
    <property type="entry name" value="Phosphoglycerate mutase-like"/>
    <property type="match status" value="2"/>
</dbReference>
<evidence type="ECO:0000256" key="7">
    <source>
        <dbReference type="PIRSR" id="PIRSR613078-3"/>
    </source>
</evidence>
<comment type="catalytic activity">
    <reaction evidence="1 8">
        <text>(2R)-2-phosphoglycerate = (2R)-3-phosphoglycerate</text>
        <dbReference type="Rhea" id="RHEA:15901"/>
        <dbReference type="ChEBI" id="CHEBI:58272"/>
        <dbReference type="ChEBI" id="CHEBI:58289"/>
        <dbReference type="EC" id="5.4.2.11"/>
    </reaction>
</comment>
<evidence type="ECO:0000256" key="3">
    <source>
        <dbReference type="ARBA" id="ARBA00023152"/>
    </source>
</evidence>
<keyword evidence="4 8" id="KW-0413">Isomerase</keyword>
<evidence type="ECO:0000313" key="10">
    <source>
        <dbReference type="EMBL" id="CAE0455524.1"/>
    </source>
</evidence>
<comment type="similarity">
    <text evidence="2 8">Belongs to the phosphoglycerate mutase family. BPG-dependent PGAM subfamily.</text>
</comment>
<feature type="active site" description="Proton donor/acceptor" evidence="5">
    <location>
        <position position="270"/>
    </location>
</feature>
<gene>
    <name evidence="10" type="ORF">CDEB00056_LOCUS365</name>
</gene>
<dbReference type="InterPro" id="IPR001345">
    <property type="entry name" value="PG/BPGM_mutase_AS"/>
</dbReference>
<feature type="transmembrane region" description="Helical" evidence="9">
    <location>
        <begin position="16"/>
        <end position="34"/>
    </location>
</feature>
<dbReference type="PROSITE" id="PS00175">
    <property type="entry name" value="PG_MUTASE"/>
    <property type="match status" value="1"/>
</dbReference>
<feature type="binding site" evidence="6">
    <location>
        <position position="243"/>
    </location>
    <ligand>
        <name>substrate</name>
    </ligand>
</feature>
<feature type="binding site" evidence="6">
    <location>
        <begin position="270"/>
        <end position="273"/>
    </location>
    <ligand>
        <name>substrate</name>
    </ligand>
</feature>
<dbReference type="FunFam" id="3.40.50.1240:FF:000003">
    <property type="entry name" value="2,3-bisphosphoglycerate-dependent phosphoglycerate mutase"/>
    <property type="match status" value="2"/>
</dbReference>
<dbReference type="InterPro" id="IPR013078">
    <property type="entry name" value="His_Pase_superF_clade-1"/>
</dbReference>
<keyword evidence="9" id="KW-0812">Transmembrane</keyword>
<dbReference type="NCBIfam" id="TIGR01258">
    <property type="entry name" value="pgm_1"/>
    <property type="match status" value="2"/>
</dbReference>
<reference evidence="10" key="1">
    <citation type="submission" date="2021-01" db="EMBL/GenBank/DDBJ databases">
        <authorList>
            <person name="Corre E."/>
            <person name="Pelletier E."/>
            <person name="Niang G."/>
            <person name="Scheremetjew M."/>
            <person name="Finn R."/>
            <person name="Kale V."/>
            <person name="Holt S."/>
            <person name="Cochrane G."/>
            <person name="Meng A."/>
            <person name="Brown T."/>
            <person name="Cohen L."/>
        </authorList>
    </citation>
    <scope>NUCLEOTIDE SEQUENCE</scope>
    <source>
        <strain evidence="10">MM31A-1</strain>
    </source>
</reference>
<dbReference type="PANTHER" id="PTHR11931">
    <property type="entry name" value="PHOSPHOGLYCERATE MUTASE"/>
    <property type="match status" value="1"/>
</dbReference>
<sequence>MKTNNSRLHRYRSNSASLTFLFSVIIFICTLINFNGTSTSSYYASAFTPTTDIHLHSTRIKRNKINSRTRDHKTELYLQNDDLTKEERLQQQQLLKKLRSGYDTSIEYSREVYSSKMQKRRNQNRERLIRDLRDEVQKEEEDEDGYTTMMRSADGVSLYEKALLYPGQLLLRGIRKLRGHKHKPGTLILVRHGESEWNANKTFTGWADPDLSEQGVRETEHAARLLLAGGYEIDVAFTSRLKRAVRSAWIILGEMNKLYIPVFKTWRLNERMYGALTGLCKSETAEQLGTELVQTWRGSLKSRPPAVKVGDTYWPGRDRRYSDLTAEQIPLTESLLDCMGRTEPAWEDKIKWEVQMGRNVMVVAHANTLRGLVKIIDNIGDEEIQEVAIPTGIPIVYKFDDKMNSVKPEGTKYLSQKHMRGVFLEKPGELKEAMKKEQEWCEFVPGYERTMRRSAASSMTPVERALSKLKAEKELGKWAGQFIDPDAEVEDDGSDGNQGQGINFEDKAWEEGMKKLREGEQFDPTGKFHPDEVKSKILDEEDVDEDEEEVYSPKMITSNPCLQVMPSPSQNVIPGIGDIPIRRDAVVVIIRHGKTEHNKLGLFTGWEDVPLAREGRVEAKNAGELLKSYGFEFDVVYTSWLSRAIETAWLVMEPMDCIWLPIIKTWRLNERMYGGLTSRSKSMVSQQYGEKQFKAWRRGYTVRPPPVSSFSVNYPGNDPRYKLIKDIRISLSETIMRSFDSGKFSLERKLPKSESLKDCMDRTIPYYEQVIVPEAIEMGKRVLISSSENAIRGLLMVLCEIPVEKISELEIPNGLPLIYDVKSKCIKLLDDGSGNDPLEVYNFGKAASYLFRPCKDENGEDEECDITYMAGGLFSEDEIEDAKKLRSSIVK</sequence>
<name>A0A7S3PU93_9STRA</name>
<evidence type="ECO:0000256" key="6">
    <source>
        <dbReference type="PIRSR" id="PIRSR613078-2"/>
    </source>
</evidence>
<dbReference type="Pfam" id="PF00300">
    <property type="entry name" value="His_Phos_1"/>
    <property type="match status" value="2"/>
</dbReference>
<feature type="active site" description="Tele-phosphohistidine intermediate" evidence="5">
    <location>
        <position position="192"/>
    </location>
</feature>
<dbReference type="CDD" id="cd07067">
    <property type="entry name" value="HP_PGM_like"/>
    <property type="match status" value="2"/>
</dbReference>
<keyword evidence="9" id="KW-1133">Transmembrane helix</keyword>
<dbReference type="HAMAP" id="MF_01039">
    <property type="entry name" value="PGAM_GpmA"/>
    <property type="match status" value="2"/>
</dbReference>
<dbReference type="AlphaFoldDB" id="A0A7S3PU93"/>
<dbReference type="EC" id="5.4.2.11" evidence="8"/>
<dbReference type="SMART" id="SM00855">
    <property type="entry name" value="PGAM"/>
    <property type="match status" value="2"/>
</dbReference>
<organism evidence="10">
    <name type="scientific">Chaetoceros debilis</name>
    <dbReference type="NCBI Taxonomy" id="122233"/>
    <lineage>
        <taxon>Eukaryota</taxon>
        <taxon>Sar</taxon>
        <taxon>Stramenopiles</taxon>
        <taxon>Ochrophyta</taxon>
        <taxon>Bacillariophyta</taxon>
        <taxon>Coscinodiscophyceae</taxon>
        <taxon>Chaetocerotophycidae</taxon>
        <taxon>Chaetocerotales</taxon>
        <taxon>Chaetocerotaceae</taxon>
        <taxon>Chaetoceros</taxon>
    </lineage>
</organism>
<dbReference type="Gene3D" id="3.40.50.1240">
    <property type="entry name" value="Phosphoglycerate mutase-like"/>
    <property type="match status" value="2"/>
</dbReference>
<evidence type="ECO:0000256" key="8">
    <source>
        <dbReference type="RuleBase" id="RU004511"/>
    </source>
</evidence>
<keyword evidence="9" id="KW-0472">Membrane</keyword>